<dbReference type="InterPro" id="IPR033949">
    <property type="entry name" value="CobQ_GATase1"/>
</dbReference>
<dbReference type="PROSITE" id="PS51274">
    <property type="entry name" value="GATASE_COBBQ"/>
    <property type="match status" value="1"/>
</dbReference>
<dbReference type="CDD" id="cd01750">
    <property type="entry name" value="GATase1_CobQ"/>
    <property type="match status" value="1"/>
</dbReference>
<feature type="active site" description="Nucleophile" evidence="7">
    <location>
        <position position="371"/>
    </location>
</feature>
<name>A0ABV4BCS9_9GAMM</name>
<evidence type="ECO:0000256" key="5">
    <source>
        <dbReference type="ARBA" id="ARBA00022962"/>
    </source>
</evidence>
<dbReference type="RefSeq" id="WP_369666700.1">
    <property type="nucleotide sequence ID" value="NZ_JBDKXB010000007.1"/>
</dbReference>
<protein>
    <recommendedName>
        <fullName evidence="3 7">Cobyric acid synthase</fullName>
    </recommendedName>
</protein>
<dbReference type="NCBIfam" id="TIGR00313">
    <property type="entry name" value="cobQ"/>
    <property type="match status" value="1"/>
</dbReference>
<dbReference type="PANTHER" id="PTHR21343">
    <property type="entry name" value="DETHIOBIOTIN SYNTHETASE"/>
    <property type="match status" value="1"/>
</dbReference>
<evidence type="ECO:0000259" key="9">
    <source>
        <dbReference type="Pfam" id="PF07685"/>
    </source>
</evidence>
<organism evidence="10 11">
    <name type="scientific">Thioalkalicoccus limnaeus</name>
    <dbReference type="NCBI Taxonomy" id="120681"/>
    <lineage>
        <taxon>Bacteria</taxon>
        <taxon>Pseudomonadati</taxon>
        <taxon>Pseudomonadota</taxon>
        <taxon>Gammaproteobacteria</taxon>
        <taxon>Chromatiales</taxon>
        <taxon>Chromatiaceae</taxon>
        <taxon>Thioalkalicoccus</taxon>
    </lineage>
</organism>
<evidence type="ECO:0000256" key="1">
    <source>
        <dbReference type="ARBA" id="ARBA00004953"/>
    </source>
</evidence>
<keyword evidence="5 7" id="KW-0315">Glutamine amidotransferase</keyword>
<dbReference type="Pfam" id="PF07685">
    <property type="entry name" value="GATase_3"/>
    <property type="match status" value="1"/>
</dbReference>
<dbReference type="EMBL" id="JBDKXB010000007">
    <property type="protein sequence ID" value="MEY6432314.1"/>
    <property type="molecule type" value="Genomic_DNA"/>
</dbReference>
<dbReference type="PANTHER" id="PTHR21343:SF1">
    <property type="entry name" value="COBYRIC ACID SYNTHASE"/>
    <property type="match status" value="1"/>
</dbReference>
<evidence type="ECO:0000256" key="6">
    <source>
        <dbReference type="ARBA" id="ARBA00025166"/>
    </source>
</evidence>
<evidence type="ECO:0000256" key="4">
    <source>
        <dbReference type="ARBA" id="ARBA00022573"/>
    </source>
</evidence>
<reference evidence="10 11" key="1">
    <citation type="submission" date="2024-05" db="EMBL/GenBank/DDBJ databases">
        <title>Genome Sequence and Characterization of the New Strain Purple Sulfur Bacterium of Genus Thioalkalicoccus.</title>
        <authorList>
            <person name="Bryantseva I.A."/>
            <person name="Kyndt J.A."/>
            <person name="Imhoff J.F."/>
        </authorList>
    </citation>
    <scope>NUCLEOTIDE SEQUENCE [LARGE SCALE GENOMIC DNA]</scope>
    <source>
        <strain evidence="10 11">Um2</strain>
    </source>
</reference>
<keyword evidence="11" id="KW-1185">Reference proteome</keyword>
<dbReference type="Pfam" id="PF01656">
    <property type="entry name" value="CbiA"/>
    <property type="match status" value="1"/>
</dbReference>
<dbReference type="InterPro" id="IPR004459">
    <property type="entry name" value="CobQ_synth"/>
</dbReference>
<dbReference type="Gene3D" id="3.40.50.880">
    <property type="match status" value="1"/>
</dbReference>
<dbReference type="NCBIfam" id="NF001989">
    <property type="entry name" value="PRK00784.1"/>
    <property type="match status" value="1"/>
</dbReference>
<dbReference type="Gene3D" id="3.40.50.300">
    <property type="entry name" value="P-loop containing nucleotide triphosphate hydrolases"/>
    <property type="match status" value="1"/>
</dbReference>
<dbReference type="InterPro" id="IPR011698">
    <property type="entry name" value="GATase_3"/>
</dbReference>
<dbReference type="SUPFAM" id="SSF52317">
    <property type="entry name" value="Class I glutamine amidotransferase-like"/>
    <property type="match status" value="1"/>
</dbReference>
<gene>
    <name evidence="7" type="primary">cobQ</name>
    <name evidence="10" type="ORF">ABC977_07830</name>
</gene>
<dbReference type="SUPFAM" id="SSF52540">
    <property type="entry name" value="P-loop containing nucleoside triphosphate hydrolases"/>
    <property type="match status" value="1"/>
</dbReference>
<dbReference type="HAMAP" id="MF_00028">
    <property type="entry name" value="CobQ"/>
    <property type="match status" value="1"/>
</dbReference>
<accession>A0ABV4BCS9</accession>
<comment type="pathway">
    <text evidence="1 7">Cofactor biosynthesis; adenosylcobalamin biosynthesis.</text>
</comment>
<dbReference type="InterPro" id="IPR029062">
    <property type="entry name" value="Class_I_gatase-like"/>
</dbReference>
<comment type="similarity">
    <text evidence="2 7">Belongs to the CobB/CobQ family. CobQ subfamily.</text>
</comment>
<comment type="function">
    <text evidence="6 7">Catalyzes amidations at positions B, D, E, and G on adenosylcobyrinic A,C-diamide. NH(2) groups are provided by glutamine, and one molecule of ATP is hydrogenolyzed for each amidation.</text>
</comment>
<keyword evidence="4 7" id="KW-0169">Cobalamin biosynthesis</keyword>
<feature type="domain" description="CobB/CobQ-like glutamine amidotransferase" evidence="9">
    <location>
        <begin position="291"/>
        <end position="478"/>
    </location>
</feature>
<feature type="domain" description="CobQ/CobB/MinD/ParA nucleotide binding" evidence="8">
    <location>
        <begin position="26"/>
        <end position="264"/>
    </location>
</feature>
<comment type="caution">
    <text evidence="10">The sequence shown here is derived from an EMBL/GenBank/DDBJ whole genome shotgun (WGS) entry which is preliminary data.</text>
</comment>
<evidence type="ECO:0000313" key="11">
    <source>
        <dbReference type="Proteomes" id="UP001564408"/>
    </source>
</evidence>
<evidence type="ECO:0000259" key="8">
    <source>
        <dbReference type="Pfam" id="PF01656"/>
    </source>
</evidence>
<dbReference type="Proteomes" id="UP001564408">
    <property type="component" value="Unassembled WGS sequence"/>
</dbReference>
<evidence type="ECO:0000256" key="7">
    <source>
        <dbReference type="HAMAP-Rule" id="MF_00028"/>
    </source>
</evidence>
<evidence type="ECO:0000256" key="3">
    <source>
        <dbReference type="ARBA" id="ARBA00019833"/>
    </source>
</evidence>
<dbReference type="InterPro" id="IPR002586">
    <property type="entry name" value="CobQ/CobB/MinD/ParA_Nub-bd_dom"/>
</dbReference>
<dbReference type="InterPro" id="IPR027417">
    <property type="entry name" value="P-loop_NTPase"/>
</dbReference>
<sequence length="526" mass="56572">MSITAQTFDLDLPPLGDHGPRRARTLMIQGTASDVGKSLIVAGLGRAYSRRGLAVRPFKAQNMSNNAAVAIDSDWPPGPDGRIPPGEIGRAQALQAQACRASRSVHMNPVLLKPQSDLDCQVILRGRPIGSWSASAYQALKPRLLPAVLDSLNRLAADADLILIEGAGSGAEQYLRAQDISNMGLAEAGDIPVVLLGDDSRGGVMAAMIGAHALWTPSERARVAGYLINKFRGDPAVFAPACTEISRRTGWPSLGIVQWFAAAHNLPPEDSLALEVPADISDPSHRRPGLTVAVPRLPRIANFDDLGPLAAEPGVRLHWVPSGRPIPRDVDVILLPGSKATRADMEALHREGWDQDIFCHRRHGGAVVGLCGGFQMLGRMIHDPDGIEGPPGSTPGLGLLALETWIGPTKHLVELAVLDRRSGQRVTGYEMHMGRSSGPALDRPWLRLDDGTRVRAEGAESSDGRVMGSYLHGLFAADGFRHHWLARFGQQSDLPDYGARIEATLDALADRLEADLDLDRLLELAR</sequence>
<evidence type="ECO:0000313" key="10">
    <source>
        <dbReference type="EMBL" id="MEY6432314.1"/>
    </source>
</evidence>
<evidence type="ECO:0000256" key="2">
    <source>
        <dbReference type="ARBA" id="ARBA00006205"/>
    </source>
</evidence>
<feature type="active site" evidence="7">
    <location>
        <position position="472"/>
    </location>
</feature>
<proteinExistence type="inferred from homology"/>